<feature type="transmembrane region" description="Helical" evidence="1">
    <location>
        <begin position="155"/>
        <end position="174"/>
    </location>
</feature>
<feature type="transmembrane region" description="Helical" evidence="1">
    <location>
        <begin position="186"/>
        <end position="205"/>
    </location>
</feature>
<organism evidence="3 4">
    <name type="scientific">Williamsia phyllosphaerae</name>
    <dbReference type="NCBI Taxonomy" id="885042"/>
    <lineage>
        <taxon>Bacteria</taxon>
        <taxon>Bacillati</taxon>
        <taxon>Actinomycetota</taxon>
        <taxon>Actinomycetes</taxon>
        <taxon>Mycobacteriales</taxon>
        <taxon>Nocardiaceae</taxon>
        <taxon>Williamsia</taxon>
    </lineage>
</organism>
<gene>
    <name evidence="3" type="ORF">GCM10007298_13810</name>
</gene>
<evidence type="ECO:0000313" key="4">
    <source>
        <dbReference type="Proteomes" id="UP000632454"/>
    </source>
</evidence>
<evidence type="ECO:0000313" key="3">
    <source>
        <dbReference type="EMBL" id="GGF18988.1"/>
    </source>
</evidence>
<feature type="transmembrane region" description="Helical" evidence="1">
    <location>
        <begin position="217"/>
        <end position="237"/>
    </location>
</feature>
<dbReference type="InterPro" id="IPR050879">
    <property type="entry name" value="Acyltransferase_3"/>
</dbReference>
<comment type="caution">
    <text evidence="3">The sequence shown here is derived from an EMBL/GenBank/DDBJ whole genome shotgun (WGS) entry which is preliminary data.</text>
</comment>
<dbReference type="Pfam" id="PF01757">
    <property type="entry name" value="Acyl_transf_3"/>
    <property type="match status" value="1"/>
</dbReference>
<protein>
    <submittedName>
        <fullName evidence="3">Acyltransferase</fullName>
    </submittedName>
</protein>
<keyword evidence="1" id="KW-0472">Membrane</keyword>
<accession>A0ABQ1UH95</accession>
<evidence type="ECO:0000259" key="2">
    <source>
        <dbReference type="Pfam" id="PF01757"/>
    </source>
</evidence>
<evidence type="ECO:0000256" key="1">
    <source>
        <dbReference type="SAM" id="Phobius"/>
    </source>
</evidence>
<keyword evidence="1" id="KW-1133">Transmembrane helix</keyword>
<name>A0ABQ1UH95_9NOCA</name>
<feature type="transmembrane region" description="Helical" evidence="1">
    <location>
        <begin position="305"/>
        <end position="333"/>
    </location>
</feature>
<feature type="transmembrane region" description="Helical" evidence="1">
    <location>
        <begin position="122"/>
        <end position="143"/>
    </location>
</feature>
<proteinExistence type="predicted"/>
<dbReference type="PANTHER" id="PTHR23028">
    <property type="entry name" value="ACETYLTRANSFERASE"/>
    <property type="match status" value="1"/>
</dbReference>
<dbReference type="PANTHER" id="PTHR23028:SF53">
    <property type="entry name" value="ACYL_TRANSF_3 DOMAIN-CONTAINING PROTEIN"/>
    <property type="match status" value="1"/>
</dbReference>
<dbReference type="EMBL" id="BMCS01000001">
    <property type="protein sequence ID" value="GGF18988.1"/>
    <property type="molecule type" value="Genomic_DNA"/>
</dbReference>
<feature type="transmembrane region" description="Helical" evidence="1">
    <location>
        <begin position="68"/>
        <end position="86"/>
    </location>
</feature>
<dbReference type="GO" id="GO:0016746">
    <property type="term" value="F:acyltransferase activity"/>
    <property type="evidence" value="ECO:0007669"/>
    <property type="project" value="UniProtKB-KW"/>
</dbReference>
<keyword evidence="1" id="KW-0812">Transmembrane</keyword>
<keyword evidence="3" id="KW-0012">Acyltransferase</keyword>
<keyword evidence="3" id="KW-0808">Transferase</keyword>
<dbReference type="InterPro" id="IPR002656">
    <property type="entry name" value="Acyl_transf_3_dom"/>
</dbReference>
<sequence>MCATHAAFWTGNYTDDLAGRFFARLEIGVAIFFVLSGYLLFKPWMASLATGGRRPSVRRYAEHRARRILPAYWVTVLAVYAIFAWWRTDTSDLGQGWSGLLRNLTLTQIYGYGHLHSGLTQMWSLAAEVGFYLVLPIAGWLIVSAVCRRRWRLDLVVISLVVLGSVSPLWAIVTHTGDGLDPTARLWPPAFLTWFVGGMLLAALAQTRLRINPLLSVLIAVLAFQVSCTSIAGEPTITPLSGSATVIKLLLYLVVALGLIAPLVLGPAGSWWDRLMGSGPMVWLGEISYEFFLVHLMVVELVMDLLGYTIFTGSMVGVLIVTSVLSIPVAWLLHRLTVVFWRPRATAPKRESVPSVP</sequence>
<feature type="transmembrane region" description="Helical" evidence="1">
    <location>
        <begin position="21"/>
        <end position="41"/>
    </location>
</feature>
<keyword evidence="4" id="KW-1185">Reference proteome</keyword>
<feature type="transmembrane region" description="Helical" evidence="1">
    <location>
        <begin position="249"/>
        <end position="269"/>
    </location>
</feature>
<feature type="domain" description="Acyltransferase 3" evidence="2">
    <location>
        <begin position="5"/>
        <end position="334"/>
    </location>
</feature>
<dbReference type="Proteomes" id="UP000632454">
    <property type="component" value="Unassembled WGS sequence"/>
</dbReference>
<reference evidence="4" key="1">
    <citation type="journal article" date="2019" name="Int. J. Syst. Evol. Microbiol.">
        <title>The Global Catalogue of Microorganisms (GCM) 10K type strain sequencing project: providing services to taxonomists for standard genome sequencing and annotation.</title>
        <authorList>
            <consortium name="The Broad Institute Genomics Platform"/>
            <consortium name="The Broad Institute Genome Sequencing Center for Infectious Disease"/>
            <person name="Wu L."/>
            <person name="Ma J."/>
        </authorList>
    </citation>
    <scope>NUCLEOTIDE SEQUENCE [LARGE SCALE GENOMIC DNA]</scope>
    <source>
        <strain evidence="4">CCM 7855</strain>
    </source>
</reference>